<keyword evidence="3" id="KW-1185">Reference proteome</keyword>
<name>A0AA37SK65_9PROT</name>
<comment type="caution">
    <text evidence="2">The sequence shown here is derived from an EMBL/GenBank/DDBJ whole genome shotgun (WGS) entry which is preliminary data.</text>
</comment>
<feature type="region of interest" description="Disordered" evidence="1">
    <location>
        <begin position="42"/>
        <end position="67"/>
    </location>
</feature>
<dbReference type="AlphaFoldDB" id="A0AA37SK65"/>
<evidence type="ECO:0000313" key="3">
    <source>
        <dbReference type="Proteomes" id="UP001156708"/>
    </source>
</evidence>
<feature type="compositionally biased region" description="Basic and acidic residues" evidence="1">
    <location>
        <begin position="58"/>
        <end position="67"/>
    </location>
</feature>
<evidence type="ECO:0000256" key="1">
    <source>
        <dbReference type="SAM" id="MobiDB-lite"/>
    </source>
</evidence>
<dbReference type="Proteomes" id="UP001156708">
    <property type="component" value="Unassembled WGS sequence"/>
</dbReference>
<accession>A0AA37SK65</accession>
<evidence type="ECO:0000313" key="2">
    <source>
        <dbReference type="EMBL" id="GLQ86008.1"/>
    </source>
</evidence>
<proteinExistence type="predicted"/>
<organism evidence="2 3">
    <name type="scientific">Gluconobacter sphaericus NBRC 12467</name>
    <dbReference type="NCBI Taxonomy" id="1307951"/>
    <lineage>
        <taxon>Bacteria</taxon>
        <taxon>Pseudomonadati</taxon>
        <taxon>Pseudomonadota</taxon>
        <taxon>Alphaproteobacteria</taxon>
        <taxon>Acetobacterales</taxon>
        <taxon>Acetobacteraceae</taxon>
        <taxon>Gluconobacter</taxon>
    </lineage>
</organism>
<reference evidence="3" key="1">
    <citation type="journal article" date="2019" name="Int. J. Syst. Evol. Microbiol.">
        <title>The Global Catalogue of Microorganisms (GCM) 10K type strain sequencing project: providing services to taxonomists for standard genome sequencing and annotation.</title>
        <authorList>
            <consortium name="The Broad Institute Genomics Platform"/>
            <consortium name="The Broad Institute Genome Sequencing Center for Infectious Disease"/>
            <person name="Wu L."/>
            <person name="Ma J."/>
        </authorList>
    </citation>
    <scope>NUCLEOTIDE SEQUENCE [LARGE SCALE GENOMIC DNA]</scope>
    <source>
        <strain evidence="3">NBRC 12467</strain>
    </source>
</reference>
<dbReference type="EMBL" id="BSNZ01000031">
    <property type="protein sequence ID" value="GLQ86008.1"/>
    <property type="molecule type" value="Genomic_DNA"/>
</dbReference>
<sequence length="67" mass="7746">MSSRWPSAVSGLKKIPSAQAFCVIRRKEWRLLEISGVEKRSVKNGREKPRLSQSWKASKTDKQRFSL</sequence>
<gene>
    <name evidence="2" type="ORF">GCM10007872_29180</name>
</gene>
<protein>
    <submittedName>
        <fullName evidence="2">Uncharacterized protein</fullName>
    </submittedName>
</protein>